<feature type="transmembrane region" description="Helical" evidence="6">
    <location>
        <begin position="139"/>
        <end position="160"/>
    </location>
</feature>
<dbReference type="InterPro" id="IPR036259">
    <property type="entry name" value="MFS_trans_sf"/>
</dbReference>
<dbReference type="SUPFAM" id="SSF103473">
    <property type="entry name" value="MFS general substrate transporter"/>
    <property type="match status" value="1"/>
</dbReference>
<gene>
    <name evidence="8" type="ORF">PhCBS80983_g00578</name>
</gene>
<comment type="caution">
    <text evidence="8">The sequence shown here is derived from an EMBL/GenBank/DDBJ whole genome shotgun (WGS) entry which is preliminary data.</text>
</comment>
<dbReference type="InterPro" id="IPR036047">
    <property type="entry name" value="F-box-like_dom_sf"/>
</dbReference>
<proteinExistence type="predicted"/>
<reference evidence="8 9" key="1">
    <citation type="journal article" date="2019" name="Sci. Rep.">
        <title>Comparative genomics of chytrid fungi reveal insights into the obligate biotrophic and pathogenic lifestyle of Synchytrium endobioticum.</title>
        <authorList>
            <person name="van de Vossenberg B.T.L.H."/>
            <person name="Warris S."/>
            <person name="Nguyen H.D.T."/>
            <person name="van Gent-Pelzer M.P.E."/>
            <person name="Joly D.L."/>
            <person name="van de Geest H.C."/>
            <person name="Bonants P.J.M."/>
            <person name="Smith D.S."/>
            <person name="Levesque C.A."/>
            <person name="van der Lee T.A.J."/>
        </authorList>
    </citation>
    <scope>NUCLEOTIDE SEQUENCE [LARGE SCALE GENOMIC DNA]</scope>
    <source>
        <strain evidence="8 9">CBS 809.83</strain>
    </source>
</reference>
<dbReference type="InterPro" id="IPR036322">
    <property type="entry name" value="WD40_repeat_dom_sf"/>
</dbReference>
<accession>A0A507EGG1</accession>
<feature type="transmembrane region" description="Helical" evidence="6">
    <location>
        <begin position="35"/>
        <end position="58"/>
    </location>
</feature>
<dbReference type="GO" id="GO:0045717">
    <property type="term" value="P:negative regulation of fatty acid biosynthetic process"/>
    <property type="evidence" value="ECO:0007669"/>
    <property type="project" value="TreeGrafter"/>
</dbReference>
<keyword evidence="6" id="KW-0812">Transmembrane</keyword>
<dbReference type="InterPro" id="IPR020846">
    <property type="entry name" value="MFS_dom"/>
</dbReference>
<dbReference type="STRING" id="109895.A0A507EGG1"/>
<dbReference type="InterPro" id="IPR001680">
    <property type="entry name" value="WD40_rpt"/>
</dbReference>
<dbReference type="GO" id="GO:0080008">
    <property type="term" value="C:Cul4-RING E3 ubiquitin ligase complex"/>
    <property type="evidence" value="ECO:0007669"/>
    <property type="project" value="TreeGrafter"/>
</dbReference>
<dbReference type="InterPro" id="IPR011701">
    <property type="entry name" value="MFS"/>
</dbReference>
<dbReference type="PANTHER" id="PTHR15574">
    <property type="entry name" value="WD REPEAT DOMAIN-CONTAINING FAMILY"/>
    <property type="match status" value="1"/>
</dbReference>
<dbReference type="PROSITE" id="PS50294">
    <property type="entry name" value="WD_REPEATS_REGION"/>
    <property type="match status" value="2"/>
</dbReference>
<comment type="subcellular location">
    <subcellularLocation>
        <location evidence="1">Membrane</location>
        <topology evidence="1">Multi-pass membrane protein</topology>
    </subcellularLocation>
</comment>
<dbReference type="GO" id="GO:0022857">
    <property type="term" value="F:transmembrane transporter activity"/>
    <property type="evidence" value="ECO:0007669"/>
    <property type="project" value="InterPro"/>
</dbReference>
<evidence type="ECO:0000313" key="8">
    <source>
        <dbReference type="EMBL" id="TPX62278.1"/>
    </source>
</evidence>
<organism evidence="8 9">
    <name type="scientific">Powellomyces hirtus</name>
    <dbReference type="NCBI Taxonomy" id="109895"/>
    <lineage>
        <taxon>Eukaryota</taxon>
        <taxon>Fungi</taxon>
        <taxon>Fungi incertae sedis</taxon>
        <taxon>Chytridiomycota</taxon>
        <taxon>Chytridiomycota incertae sedis</taxon>
        <taxon>Chytridiomycetes</taxon>
        <taxon>Spizellomycetales</taxon>
        <taxon>Powellomycetaceae</taxon>
        <taxon>Powellomyces</taxon>
    </lineage>
</organism>
<dbReference type="Proteomes" id="UP000318582">
    <property type="component" value="Unassembled WGS sequence"/>
</dbReference>
<dbReference type="PROSITE" id="PS50082">
    <property type="entry name" value="WD_REPEATS_2"/>
    <property type="match status" value="3"/>
</dbReference>
<dbReference type="SUPFAM" id="SSF50978">
    <property type="entry name" value="WD40 repeat-like"/>
    <property type="match status" value="1"/>
</dbReference>
<dbReference type="SMART" id="SM00320">
    <property type="entry name" value="WD40"/>
    <property type="match status" value="5"/>
</dbReference>
<dbReference type="InterPro" id="IPR015943">
    <property type="entry name" value="WD40/YVTN_repeat-like_dom_sf"/>
</dbReference>
<feature type="transmembrane region" description="Helical" evidence="6">
    <location>
        <begin position="105"/>
        <end position="127"/>
    </location>
</feature>
<evidence type="ECO:0000259" key="7">
    <source>
        <dbReference type="PROSITE" id="PS50850"/>
    </source>
</evidence>
<feature type="transmembrane region" description="Helical" evidence="6">
    <location>
        <begin position="376"/>
        <end position="398"/>
    </location>
</feature>
<evidence type="ECO:0000313" key="9">
    <source>
        <dbReference type="Proteomes" id="UP000318582"/>
    </source>
</evidence>
<name>A0A507EGG1_9FUNG</name>
<keyword evidence="3" id="KW-0677">Repeat</keyword>
<feature type="repeat" description="WD" evidence="4">
    <location>
        <begin position="499"/>
        <end position="540"/>
    </location>
</feature>
<feature type="repeat" description="WD" evidence="4">
    <location>
        <begin position="601"/>
        <end position="643"/>
    </location>
</feature>
<evidence type="ECO:0000256" key="1">
    <source>
        <dbReference type="ARBA" id="ARBA00004141"/>
    </source>
</evidence>
<dbReference type="PROSITE" id="PS50850">
    <property type="entry name" value="MFS"/>
    <property type="match status" value="1"/>
</dbReference>
<dbReference type="Gene3D" id="1.20.1250.20">
    <property type="entry name" value="MFS general substrate transporter like domains"/>
    <property type="match status" value="2"/>
</dbReference>
<evidence type="ECO:0000256" key="3">
    <source>
        <dbReference type="ARBA" id="ARBA00022737"/>
    </source>
</evidence>
<keyword evidence="9" id="KW-1185">Reference proteome</keyword>
<feature type="repeat" description="WD" evidence="4">
    <location>
        <begin position="546"/>
        <end position="587"/>
    </location>
</feature>
<keyword evidence="6" id="KW-1133">Transmembrane helix</keyword>
<evidence type="ECO:0000256" key="2">
    <source>
        <dbReference type="ARBA" id="ARBA00022574"/>
    </source>
</evidence>
<dbReference type="EMBL" id="QEAQ01000003">
    <property type="protein sequence ID" value="TPX62278.1"/>
    <property type="molecule type" value="Genomic_DNA"/>
</dbReference>
<dbReference type="InterPro" id="IPR001810">
    <property type="entry name" value="F-box_dom"/>
</dbReference>
<evidence type="ECO:0000256" key="4">
    <source>
        <dbReference type="PROSITE-ProRule" id="PRU00221"/>
    </source>
</evidence>
<dbReference type="Pfam" id="PF07690">
    <property type="entry name" value="MFS_1"/>
    <property type="match status" value="1"/>
</dbReference>
<dbReference type="InterPro" id="IPR032675">
    <property type="entry name" value="LRR_dom_sf"/>
</dbReference>
<dbReference type="PANTHER" id="PTHR15574:SF43">
    <property type="entry name" value="DDB1- AND CUL4-ASSOCIATED FACTOR 5"/>
    <property type="match status" value="1"/>
</dbReference>
<feature type="transmembrane region" description="Helical" evidence="6">
    <location>
        <begin position="349"/>
        <end position="370"/>
    </location>
</feature>
<evidence type="ECO:0000256" key="5">
    <source>
        <dbReference type="SAM" id="MobiDB-lite"/>
    </source>
</evidence>
<dbReference type="GO" id="GO:0005737">
    <property type="term" value="C:cytoplasm"/>
    <property type="evidence" value="ECO:0007669"/>
    <property type="project" value="TreeGrafter"/>
</dbReference>
<keyword evidence="2 4" id="KW-0853">WD repeat</keyword>
<feature type="transmembrane region" description="Helical" evidence="6">
    <location>
        <begin position="453"/>
        <end position="475"/>
    </location>
</feature>
<dbReference type="SUPFAM" id="SSF52047">
    <property type="entry name" value="RNI-like"/>
    <property type="match status" value="1"/>
</dbReference>
<feature type="region of interest" description="Disordered" evidence="5">
    <location>
        <begin position="945"/>
        <end position="969"/>
    </location>
</feature>
<feature type="domain" description="Major facilitator superfamily (MFS) profile" evidence="7">
    <location>
        <begin position="37"/>
        <end position="475"/>
    </location>
</feature>
<dbReference type="Pfam" id="PF00400">
    <property type="entry name" value="WD40"/>
    <property type="match status" value="4"/>
</dbReference>
<feature type="region of interest" description="Disordered" evidence="5">
    <location>
        <begin position="1"/>
        <end position="21"/>
    </location>
</feature>
<evidence type="ECO:0000256" key="6">
    <source>
        <dbReference type="SAM" id="Phobius"/>
    </source>
</evidence>
<dbReference type="Gene3D" id="2.130.10.10">
    <property type="entry name" value="YVTN repeat-like/Quinoprotein amine dehydrogenase"/>
    <property type="match status" value="2"/>
</dbReference>
<keyword evidence="6" id="KW-0472">Membrane</keyword>
<dbReference type="Gene3D" id="3.80.10.10">
    <property type="entry name" value="Ribonuclease Inhibitor"/>
    <property type="match status" value="1"/>
</dbReference>
<feature type="transmembrane region" description="Helical" evidence="6">
    <location>
        <begin position="172"/>
        <end position="195"/>
    </location>
</feature>
<feature type="transmembrane region" description="Helical" evidence="6">
    <location>
        <begin position="282"/>
        <end position="299"/>
    </location>
</feature>
<protein>
    <recommendedName>
        <fullName evidence="7">Major facilitator superfamily (MFS) profile domain-containing protein</fullName>
    </recommendedName>
</protein>
<dbReference type="SUPFAM" id="SSF81383">
    <property type="entry name" value="F-box domain"/>
    <property type="match status" value="1"/>
</dbReference>
<feature type="transmembrane region" description="Helical" evidence="6">
    <location>
        <begin position="78"/>
        <end position="98"/>
    </location>
</feature>
<sequence length="1630" mass="179916">MTTPEMQPAFSSESSEGGDQGTLASKRTFHFRTTWVILSISLVCAMIVEITAGTVYLFGLYGPQLSDQMGWNQKQTAFVAGCMSWGVSLSGPLIGTIVDKHAKTPWPVFLSGGVLIALGYSLVSATYSDILPWTNFGIVSIYYFLVGVGSAACYHCALATNIRNWPASRRGIAVGVPVSFFGLSAFVYARVASVFFYQTTRDEGSGGEKLDISRFLLFVGACAVLASLLAATLLRDYRDAFVRGASGERRPLLRRVRWDDDGESDMRVEVGGTLPVWKQLDAYLVAVTFFTLVGTGLILSDLDEDSSSGHVQRTQNLHVTLFSLSSFGGRLCTGMLSDFAAVRFGMQRIVFTSLAGIILTSASGLMVVLVDDLASLRVITILVGLGFGIVWTSTPTLIGEFFGNDKFATYWGWTTVTAAFAGQILMLIFGWLYDIQREDDKFCKGRQCFAGTFVVTSFICLISLFLTFILVPGIVSRERLYKAAVKTLGNGTWECCRTLKAHTGCVNALAFSNDGRLMASGGDDLSILIWPVDEHDTTGMRPAGTYRGHHGNVFSISFDSTGGKFFSCGEDGMLLHYDVRSSATPIKKATDGPGHMPSDVILAHEQAVIKLSLSPRNDNLVLTAGQDSSVKLYDMRCSDQLQGQLSTPGRAQNSVAFNPIYDNFFVTSDDRGGVFLRDLRSLRGRSTQTPHVIQYATQLSRGGELARQADVPSVAWSPDGRYVGAVINKWYPTLYTIGSADPSCVLKTPPSNDHSGFRSVATIKTGVFGGIDDTYFYCGSDDFQGYAWKVPSASEIQDFTPDTPTREFDIVYMSDGKEIRPMEVHDAQYVLKGHRSIINSVLPHPHRPLIATAGIEKVVRLFSPFLAAHQPDSLDSRLPRDLDLEEDPETMLFFDRLLTGAEFQTTLWSAGWADSDMDTSSDEDDDLHGAWQFISHYDPFAGFNSMPDELSDEEEQEDEEGEEEGEEESLKLRYMPTQHQNWSSDLPTELIYNIFSFLGLREQTVAARVCRSWSLGFGQLEALTLVVGDSVAAVGPRRILNHFKMVKRLEVRHAPEVPTNILDFTESLGLLPTVTSLTLETTINLSNILSRTNTPRLQHLTLIESLTAPCSHLYKNTVDVLTTVFSKQLKTIDLNVPLVMAAEGWEDVEVPVVSNVQKLTVRSLHSDSLRDFVSGFVAHTQFPDLETLQLQTDEAIISLSDLAMIRYSCPALQELSLGGAWVDVNSLAQLGKVLSGLSQLRLIGCDLPGIEGGAEAVLRHLMHYMPTLTQLELVQNHFRAVTSPPTFYPFHATQTLTHLALIGFEEPTNSILPLLNSTSLISLRIDNVIEDSLLLASLPQTLRHLEIKFARRDEPARMDSGYATPMRIVIPPLLVSLALHYPTLHTLNTFTSAARHLETLDIQQLNADVAPWAIFSPDIHCPRLQTLKVHAHGTHSAATTMAVVSLFSRGTRELKKLRICATHPFFEASSEPSYQEAVQERAAECSGLLSLDHTNLQSLVISGMTIPLATLPRRWAATLHTLEMSIPVIPSPELHDLLHVFKHLRRLVLTAKTAGATSILMPPSTDPEAKTLDEMQALHNTLCSRYSMQLQEEAPWLDQCLVRTDDLRRMFVRRWVIGRLTRRVAELTAV</sequence>
<dbReference type="Gene3D" id="1.20.1280.50">
    <property type="match status" value="1"/>
</dbReference>
<dbReference type="Pfam" id="PF12937">
    <property type="entry name" value="F-box-like"/>
    <property type="match status" value="1"/>
</dbReference>
<feature type="compositionally biased region" description="Acidic residues" evidence="5">
    <location>
        <begin position="949"/>
        <end position="967"/>
    </location>
</feature>
<dbReference type="GO" id="GO:0016020">
    <property type="term" value="C:membrane"/>
    <property type="evidence" value="ECO:0007669"/>
    <property type="project" value="UniProtKB-SubCell"/>
</dbReference>
<feature type="transmembrane region" description="Helical" evidence="6">
    <location>
        <begin position="410"/>
        <end position="433"/>
    </location>
</feature>
<dbReference type="InterPro" id="IPR045151">
    <property type="entry name" value="DCAF8"/>
</dbReference>
<feature type="transmembrane region" description="Helical" evidence="6">
    <location>
        <begin position="215"/>
        <end position="234"/>
    </location>
</feature>